<comment type="similarity">
    <text evidence="2">Belongs to the sphingomyelin synthase family.</text>
</comment>
<evidence type="ECO:0000256" key="9">
    <source>
        <dbReference type="SAM" id="MobiDB-lite"/>
    </source>
</evidence>
<feature type="transmembrane region" description="Helical" evidence="10">
    <location>
        <begin position="142"/>
        <end position="164"/>
    </location>
</feature>
<dbReference type="GO" id="GO:0046513">
    <property type="term" value="P:ceramide biosynthetic process"/>
    <property type="evidence" value="ECO:0007669"/>
    <property type="project" value="TreeGrafter"/>
</dbReference>
<evidence type="ECO:0000256" key="6">
    <source>
        <dbReference type="ARBA" id="ARBA00022989"/>
    </source>
</evidence>
<keyword evidence="5" id="KW-0746">Sphingolipid metabolism</keyword>
<feature type="transmembrane region" description="Helical" evidence="10">
    <location>
        <begin position="241"/>
        <end position="258"/>
    </location>
</feature>
<dbReference type="GO" id="GO:0005886">
    <property type="term" value="C:plasma membrane"/>
    <property type="evidence" value="ECO:0007669"/>
    <property type="project" value="TreeGrafter"/>
</dbReference>
<dbReference type="EMBL" id="UFQT01000326">
    <property type="protein sequence ID" value="SSX23284.1"/>
    <property type="molecule type" value="Genomic_DNA"/>
</dbReference>
<proteinExistence type="inferred from homology"/>
<evidence type="ECO:0000256" key="1">
    <source>
        <dbReference type="ARBA" id="ARBA00004141"/>
    </source>
</evidence>
<dbReference type="InterPro" id="IPR045221">
    <property type="entry name" value="Sphingomyelin_synth-like"/>
</dbReference>
<dbReference type="PANTHER" id="PTHR21290:SF27">
    <property type="entry name" value="PHOSPHATIDYLCHOLINE:CERAMIDE CHOLINEPHOSPHOTRANSFERASE 1"/>
    <property type="match status" value="1"/>
</dbReference>
<dbReference type="GO" id="GO:0005789">
    <property type="term" value="C:endoplasmic reticulum membrane"/>
    <property type="evidence" value="ECO:0007669"/>
    <property type="project" value="TreeGrafter"/>
</dbReference>
<dbReference type="AlphaFoldDB" id="A0A336KEL8"/>
<dbReference type="GO" id="GO:0000139">
    <property type="term" value="C:Golgi membrane"/>
    <property type="evidence" value="ECO:0007669"/>
    <property type="project" value="TreeGrafter"/>
</dbReference>
<name>A0A336KEL8_CULSO</name>
<protein>
    <submittedName>
        <fullName evidence="12">CSON008619 protein</fullName>
    </submittedName>
</protein>
<dbReference type="InterPro" id="IPR025749">
    <property type="entry name" value="Sphingomyelin_synth-like_dom"/>
</dbReference>
<sequence>MNKTPVVDYGTMQNTYNNTNNNNTKNNEESLSETKEEIDGNLQADARLISDEVPDQYDIQQGDVNSSSDSSVMIKIDVGTPNREENRFPKEKWKTLMAFVILAVNFFLATFVLALVHDRVPDRDKYGPLPDIVLDNIEAQDWALTVSEVQIMISTNVCILLVIFHKHRFIVARRIFLLMSLLYLMRSICMYVTVLPMSSTTYYCSPKSNSTTITTALARAIHLISGFGLSINGKQVYCGDFIYSGHTVILVLGYLIISEYSPKYFWILHWTAWVNALVGIAMVLVSHGHYTIDVVIAYYQNGYNLLSREWWFFYFKYFEQNVKGPLPHAFEWPISIPRRFLHAKLPNHRES</sequence>
<feature type="compositionally biased region" description="Low complexity" evidence="9">
    <location>
        <begin position="14"/>
        <end position="25"/>
    </location>
</feature>
<feature type="transmembrane region" description="Helical" evidence="10">
    <location>
        <begin position="210"/>
        <end position="229"/>
    </location>
</feature>
<evidence type="ECO:0000256" key="3">
    <source>
        <dbReference type="ARBA" id="ARBA00022679"/>
    </source>
</evidence>
<feature type="region of interest" description="Disordered" evidence="9">
    <location>
        <begin position="1"/>
        <end position="37"/>
    </location>
</feature>
<dbReference type="GO" id="GO:0033188">
    <property type="term" value="F:sphingomyelin synthase activity"/>
    <property type="evidence" value="ECO:0007669"/>
    <property type="project" value="TreeGrafter"/>
</dbReference>
<organism evidence="12">
    <name type="scientific">Culicoides sonorensis</name>
    <name type="common">Biting midge</name>
    <dbReference type="NCBI Taxonomy" id="179676"/>
    <lineage>
        <taxon>Eukaryota</taxon>
        <taxon>Metazoa</taxon>
        <taxon>Ecdysozoa</taxon>
        <taxon>Arthropoda</taxon>
        <taxon>Hexapoda</taxon>
        <taxon>Insecta</taxon>
        <taxon>Pterygota</taxon>
        <taxon>Neoptera</taxon>
        <taxon>Endopterygota</taxon>
        <taxon>Diptera</taxon>
        <taxon>Nematocera</taxon>
        <taxon>Chironomoidea</taxon>
        <taxon>Ceratopogonidae</taxon>
        <taxon>Ceratopogoninae</taxon>
        <taxon>Culicoides</taxon>
        <taxon>Monoculicoides</taxon>
    </lineage>
</organism>
<keyword evidence="3" id="KW-0808">Transferase</keyword>
<comment type="subcellular location">
    <subcellularLocation>
        <location evidence="1">Membrane</location>
        <topology evidence="1">Multi-pass membrane protein</topology>
    </subcellularLocation>
</comment>
<evidence type="ECO:0000256" key="8">
    <source>
        <dbReference type="ARBA" id="ARBA00023136"/>
    </source>
</evidence>
<evidence type="ECO:0000256" key="7">
    <source>
        <dbReference type="ARBA" id="ARBA00023098"/>
    </source>
</evidence>
<feature type="compositionally biased region" description="Basic and acidic residues" evidence="9">
    <location>
        <begin position="26"/>
        <end position="37"/>
    </location>
</feature>
<feature type="transmembrane region" description="Helical" evidence="10">
    <location>
        <begin position="264"/>
        <end position="285"/>
    </location>
</feature>
<dbReference type="EMBL" id="UFQS01000326">
    <property type="protein sequence ID" value="SSX02917.1"/>
    <property type="molecule type" value="Genomic_DNA"/>
</dbReference>
<evidence type="ECO:0000256" key="4">
    <source>
        <dbReference type="ARBA" id="ARBA00022692"/>
    </source>
</evidence>
<evidence type="ECO:0000256" key="2">
    <source>
        <dbReference type="ARBA" id="ARBA00005441"/>
    </source>
</evidence>
<keyword evidence="8 10" id="KW-0472">Membrane</keyword>
<dbReference type="GO" id="GO:0006686">
    <property type="term" value="P:sphingomyelin biosynthetic process"/>
    <property type="evidence" value="ECO:0007669"/>
    <property type="project" value="TreeGrafter"/>
</dbReference>
<evidence type="ECO:0000313" key="12">
    <source>
        <dbReference type="EMBL" id="SSX02917.1"/>
    </source>
</evidence>
<dbReference type="GO" id="GO:0047493">
    <property type="term" value="F:ceramide cholinephosphotransferase activity"/>
    <property type="evidence" value="ECO:0007669"/>
    <property type="project" value="TreeGrafter"/>
</dbReference>
<accession>A0A336KEL8</accession>
<feature type="transmembrane region" description="Helical" evidence="10">
    <location>
        <begin position="176"/>
        <end position="198"/>
    </location>
</feature>
<evidence type="ECO:0000259" key="11">
    <source>
        <dbReference type="Pfam" id="PF14360"/>
    </source>
</evidence>
<feature type="domain" description="Sphingomyelin synthase-like" evidence="11">
    <location>
        <begin position="238"/>
        <end position="299"/>
    </location>
</feature>
<reference evidence="13" key="2">
    <citation type="submission" date="2018-07" db="EMBL/GenBank/DDBJ databases">
        <authorList>
            <person name="Quirk P.G."/>
            <person name="Krulwich T.A."/>
        </authorList>
    </citation>
    <scope>NUCLEOTIDE SEQUENCE</scope>
</reference>
<dbReference type="PANTHER" id="PTHR21290">
    <property type="entry name" value="SPHINGOMYELIN SYNTHETASE"/>
    <property type="match status" value="1"/>
</dbReference>
<dbReference type="Pfam" id="PF14360">
    <property type="entry name" value="PAP2_C"/>
    <property type="match status" value="1"/>
</dbReference>
<feature type="transmembrane region" description="Helical" evidence="10">
    <location>
        <begin position="96"/>
        <end position="116"/>
    </location>
</feature>
<gene>
    <name evidence="12" type="primary">CSON008619</name>
</gene>
<reference evidence="12" key="1">
    <citation type="submission" date="2018-04" db="EMBL/GenBank/DDBJ databases">
        <authorList>
            <person name="Go L.Y."/>
            <person name="Mitchell J.A."/>
        </authorList>
    </citation>
    <scope>NUCLEOTIDE SEQUENCE</scope>
    <source>
        <tissue evidence="12">Whole organism</tissue>
    </source>
</reference>
<dbReference type="VEuPathDB" id="VectorBase:CSON008619"/>
<keyword evidence="6 10" id="KW-1133">Transmembrane helix</keyword>
<evidence type="ECO:0000256" key="5">
    <source>
        <dbReference type="ARBA" id="ARBA00022919"/>
    </source>
</evidence>
<evidence type="ECO:0000313" key="13">
    <source>
        <dbReference type="EMBL" id="SSX23284.1"/>
    </source>
</evidence>
<keyword evidence="4 10" id="KW-0812">Transmembrane</keyword>
<keyword evidence="7" id="KW-0443">Lipid metabolism</keyword>
<evidence type="ECO:0000256" key="10">
    <source>
        <dbReference type="SAM" id="Phobius"/>
    </source>
</evidence>